<feature type="compositionally biased region" description="Polar residues" evidence="1">
    <location>
        <begin position="95"/>
        <end position="105"/>
    </location>
</feature>
<name>A0A9P6Y0I4_RHIOR</name>
<proteinExistence type="predicted"/>
<feature type="region of interest" description="Disordered" evidence="1">
    <location>
        <begin position="85"/>
        <end position="106"/>
    </location>
</feature>
<organism evidence="2 3">
    <name type="scientific">Rhizopus oryzae</name>
    <name type="common">Mucormycosis agent</name>
    <name type="synonym">Rhizopus arrhizus var. delemar</name>
    <dbReference type="NCBI Taxonomy" id="64495"/>
    <lineage>
        <taxon>Eukaryota</taxon>
        <taxon>Fungi</taxon>
        <taxon>Fungi incertae sedis</taxon>
        <taxon>Mucoromycota</taxon>
        <taxon>Mucoromycotina</taxon>
        <taxon>Mucoromycetes</taxon>
        <taxon>Mucorales</taxon>
        <taxon>Mucorineae</taxon>
        <taxon>Rhizopodaceae</taxon>
        <taxon>Rhizopus</taxon>
    </lineage>
</organism>
<dbReference type="Proteomes" id="UP000717996">
    <property type="component" value="Unassembled WGS sequence"/>
</dbReference>
<feature type="compositionally biased region" description="Acidic residues" evidence="1">
    <location>
        <begin position="301"/>
        <end position="312"/>
    </location>
</feature>
<accession>A0A9P6Y0I4</accession>
<gene>
    <name evidence="2" type="ORF">G6F51_011072</name>
</gene>
<dbReference type="OrthoDB" id="2284433at2759"/>
<reference evidence="2" key="1">
    <citation type="journal article" date="2020" name="Microb. Genom.">
        <title>Genetic diversity of clinical and environmental Mucorales isolates obtained from an investigation of mucormycosis cases among solid organ transplant recipients.</title>
        <authorList>
            <person name="Nguyen M.H."/>
            <person name="Kaul D."/>
            <person name="Muto C."/>
            <person name="Cheng S.J."/>
            <person name="Richter R.A."/>
            <person name="Bruno V.M."/>
            <person name="Liu G."/>
            <person name="Beyhan S."/>
            <person name="Sundermann A.J."/>
            <person name="Mounaud S."/>
            <person name="Pasculle A.W."/>
            <person name="Nierman W.C."/>
            <person name="Driscoll E."/>
            <person name="Cumbie R."/>
            <person name="Clancy C.J."/>
            <person name="Dupont C.L."/>
        </authorList>
    </citation>
    <scope>NUCLEOTIDE SEQUENCE</scope>
    <source>
        <strain evidence="2">GL16</strain>
    </source>
</reference>
<dbReference type="EMBL" id="JAANIT010002502">
    <property type="protein sequence ID" value="KAG1536253.1"/>
    <property type="molecule type" value="Genomic_DNA"/>
</dbReference>
<evidence type="ECO:0000313" key="3">
    <source>
        <dbReference type="Proteomes" id="UP000717996"/>
    </source>
</evidence>
<feature type="region of interest" description="Disordered" evidence="1">
    <location>
        <begin position="226"/>
        <end position="252"/>
    </location>
</feature>
<feature type="compositionally biased region" description="Basic and acidic residues" evidence="1">
    <location>
        <begin position="226"/>
        <end position="249"/>
    </location>
</feature>
<evidence type="ECO:0000256" key="1">
    <source>
        <dbReference type="SAM" id="MobiDB-lite"/>
    </source>
</evidence>
<dbReference type="AlphaFoldDB" id="A0A9P6Y0I4"/>
<comment type="caution">
    <text evidence="2">The sequence shown here is derived from an EMBL/GenBank/DDBJ whole genome shotgun (WGS) entry which is preliminary data.</text>
</comment>
<sequence>MHPLVLAAIVGGGVLGGVLIIWGGYEFASNLYDEYQERQQYEEYVRSHYKSSDDGYSYQKSYRQRMNNDFEFEDDRDLIDREMDEKNEEDDPYTFRNNNRSSLNDQYELRNRRGHSQSSLDNEKLNSDQYELSEMENSINERRRRLMAEQAFLDREEEILQNRWEALRKNTESELNNSSSTITNATSIQHPLGDSFNPFMDAEEDSAMNSFSDEFQNSLNITGKIASDDHKQDSQVDHCQQEEEERSKETMTATAVENGSLYHSLSSYTEPQELRFPIPSTADAQSERSDSTFPSRKGLSDTEESWDAVSEEDWLKSVDGSDEDHHFSD</sequence>
<evidence type="ECO:0000313" key="2">
    <source>
        <dbReference type="EMBL" id="KAG1536253.1"/>
    </source>
</evidence>
<feature type="region of interest" description="Disordered" evidence="1">
    <location>
        <begin position="279"/>
        <end position="329"/>
    </location>
</feature>
<protein>
    <submittedName>
        <fullName evidence="2">Uncharacterized protein</fullName>
    </submittedName>
</protein>